<proteinExistence type="predicted"/>
<dbReference type="PROSITE" id="PS00983">
    <property type="entry name" value="LY6_UPAR"/>
    <property type="match status" value="1"/>
</dbReference>
<evidence type="ECO:0000256" key="6">
    <source>
        <dbReference type="ARBA" id="ARBA00023136"/>
    </source>
</evidence>
<dbReference type="InterPro" id="IPR056949">
    <property type="entry name" value="CD59"/>
</dbReference>
<evidence type="ECO:0000313" key="14">
    <source>
        <dbReference type="Ensembl" id="ENSEASP00005029166.1"/>
    </source>
</evidence>
<comment type="subunit">
    <text evidence="2">Interacts with T-cell surface antigen CD2.</text>
</comment>
<evidence type="ECO:0000256" key="5">
    <source>
        <dbReference type="ARBA" id="ARBA00022729"/>
    </source>
</evidence>
<keyword evidence="6" id="KW-0472">Membrane</keyword>
<keyword evidence="5" id="KW-0732">Signal</keyword>
<dbReference type="AlphaFoldDB" id="A0A8C4MY39"/>
<keyword evidence="4" id="KW-0336">GPI-anchor</keyword>
<feature type="domain" description="UPAR/Ly6" evidence="13">
    <location>
        <begin position="63"/>
        <end position="144"/>
    </location>
</feature>
<sequence>MCTHIWSRDEAVEFASLSLLILAPLSRRHGKCWQEEKRQGPTEPCPQGGQVLTGVLAILGHSLECYSCINPVISCDINMTCSYNFDACILVKAGRHYYQCWRMEHCEWDYISSALGETKLTYECCQKDLCNTEKEESDTRLSVEKYQGLKSEFPSVPKFYTGFAIFH</sequence>
<evidence type="ECO:0000256" key="3">
    <source>
        <dbReference type="ARBA" id="ARBA00015038"/>
    </source>
</evidence>
<keyword evidence="8" id="KW-0325">Glycoprotein</keyword>
<dbReference type="InterPro" id="IPR018363">
    <property type="entry name" value="CD59_antigen_CS"/>
</dbReference>
<reference evidence="14" key="1">
    <citation type="submission" date="2023-03" db="UniProtKB">
        <authorList>
            <consortium name="Ensembl"/>
        </authorList>
    </citation>
    <scope>IDENTIFICATION</scope>
</reference>
<evidence type="ECO:0000256" key="9">
    <source>
        <dbReference type="ARBA" id="ARBA00023288"/>
    </source>
</evidence>
<dbReference type="Ensembl" id="ENSEAST00005031703.1">
    <property type="protein sequence ID" value="ENSEASP00005029166.1"/>
    <property type="gene ID" value="ENSEASG00005019859.1"/>
</dbReference>
<dbReference type="Gene3D" id="2.10.60.10">
    <property type="entry name" value="CD59"/>
    <property type="match status" value="1"/>
</dbReference>
<dbReference type="GO" id="GO:0098552">
    <property type="term" value="C:side of membrane"/>
    <property type="evidence" value="ECO:0007669"/>
    <property type="project" value="UniProtKB-KW"/>
</dbReference>
<evidence type="ECO:0000256" key="8">
    <source>
        <dbReference type="ARBA" id="ARBA00023180"/>
    </source>
</evidence>
<evidence type="ECO:0000256" key="11">
    <source>
        <dbReference type="ARBA" id="ARBA00031590"/>
    </source>
</evidence>
<keyword evidence="7" id="KW-1015">Disulfide bond</keyword>
<protein>
    <recommendedName>
        <fullName evidence="3">CD59 glycoprotein</fullName>
    </recommendedName>
    <alternativeName>
        <fullName evidence="11">MAC-inhibitory protein</fullName>
    </alternativeName>
    <alternativeName>
        <fullName evidence="12">Membrane attack complex inhibition factor</fullName>
    </alternativeName>
    <alternativeName>
        <fullName evidence="10">Protectin</fullName>
    </alternativeName>
</protein>
<keyword evidence="9" id="KW-0449">Lipoprotein</keyword>
<dbReference type="SMART" id="SM00134">
    <property type="entry name" value="LU"/>
    <property type="match status" value="1"/>
</dbReference>
<comment type="subcellular location">
    <subcellularLocation>
        <location evidence="1">Membrane</location>
        <topology evidence="1">Lipid-anchor</topology>
        <topology evidence="1">GPI-anchor</topology>
    </subcellularLocation>
</comment>
<organism evidence="14">
    <name type="scientific">Equus asinus asinus</name>
    <dbReference type="NCBI Taxonomy" id="83772"/>
    <lineage>
        <taxon>Eukaryota</taxon>
        <taxon>Metazoa</taxon>
        <taxon>Chordata</taxon>
        <taxon>Craniata</taxon>
        <taxon>Vertebrata</taxon>
        <taxon>Euteleostomi</taxon>
        <taxon>Mammalia</taxon>
        <taxon>Eutheria</taxon>
        <taxon>Laurasiatheria</taxon>
        <taxon>Perissodactyla</taxon>
        <taxon>Equidae</taxon>
        <taxon>Equus</taxon>
    </lineage>
</organism>
<dbReference type="Pfam" id="PF25152">
    <property type="entry name" value="CD59"/>
    <property type="match status" value="1"/>
</dbReference>
<evidence type="ECO:0000256" key="10">
    <source>
        <dbReference type="ARBA" id="ARBA00029920"/>
    </source>
</evidence>
<dbReference type="InterPro" id="IPR016054">
    <property type="entry name" value="LY6_UPA_recep-like"/>
</dbReference>
<dbReference type="CDD" id="cd23554">
    <property type="entry name" value="TFP_LU_ECD_CD59"/>
    <property type="match status" value="1"/>
</dbReference>
<evidence type="ECO:0000256" key="4">
    <source>
        <dbReference type="ARBA" id="ARBA00022622"/>
    </source>
</evidence>
<evidence type="ECO:0000256" key="2">
    <source>
        <dbReference type="ARBA" id="ARBA00011481"/>
    </source>
</evidence>
<dbReference type="SUPFAM" id="SSF57302">
    <property type="entry name" value="Snake toxin-like"/>
    <property type="match status" value="1"/>
</dbReference>
<evidence type="ECO:0000256" key="7">
    <source>
        <dbReference type="ARBA" id="ARBA00023157"/>
    </source>
</evidence>
<accession>A0A8C4MY39</accession>
<dbReference type="InterPro" id="IPR045860">
    <property type="entry name" value="Snake_toxin-like_sf"/>
</dbReference>
<evidence type="ECO:0000256" key="1">
    <source>
        <dbReference type="ARBA" id="ARBA00004589"/>
    </source>
</evidence>
<evidence type="ECO:0000259" key="13">
    <source>
        <dbReference type="SMART" id="SM00134"/>
    </source>
</evidence>
<evidence type="ECO:0000256" key="12">
    <source>
        <dbReference type="ARBA" id="ARBA00031867"/>
    </source>
</evidence>
<name>A0A8C4MY39_EQUAS</name>